<accession>A0A0C9WCV1</accession>
<proteinExistence type="predicted"/>
<feature type="compositionally biased region" description="Low complexity" evidence="1">
    <location>
        <begin position="373"/>
        <end position="383"/>
    </location>
</feature>
<feature type="compositionally biased region" description="Basic and acidic residues" evidence="1">
    <location>
        <begin position="324"/>
        <end position="344"/>
    </location>
</feature>
<feature type="region of interest" description="Disordered" evidence="1">
    <location>
        <begin position="307"/>
        <end position="391"/>
    </location>
</feature>
<reference evidence="2 3" key="1">
    <citation type="submission" date="2014-04" db="EMBL/GenBank/DDBJ databases">
        <title>Evolutionary Origins and Diversification of the Mycorrhizal Mutualists.</title>
        <authorList>
            <consortium name="DOE Joint Genome Institute"/>
            <consortium name="Mycorrhizal Genomics Consortium"/>
            <person name="Kohler A."/>
            <person name="Kuo A."/>
            <person name="Nagy L.G."/>
            <person name="Floudas D."/>
            <person name="Copeland A."/>
            <person name="Barry K.W."/>
            <person name="Cichocki N."/>
            <person name="Veneault-Fourrey C."/>
            <person name="LaButti K."/>
            <person name="Lindquist E.A."/>
            <person name="Lipzen A."/>
            <person name="Lundell T."/>
            <person name="Morin E."/>
            <person name="Murat C."/>
            <person name="Riley R."/>
            <person name="Ohm R."/>
            <person name="Sun H."/>
            <person name="Tunlid A."/>
            <person name="Henrissat B."/>
            <person name="Grigoriev I.V."/>
            <person name="Hibbett D.S."/>
            <person name="Martin F."/>
        </authorList>
    </citation>
    <scope>NUCLEOTIDE SEQUENCE [LARGE SCALE GENOMIC DNA]</scope>
    <source>
        <strain evidence="2 3">MD-312</strain>
    </source>
</reference>
<organism evidence="2 3">
    <name type="scientific">Hydnomerulius pinastri MD-312</name>
    <dbReference type="NCBI Taxonomy" id="994086"/>
    <lineage>
        <taxon>Eukaryota</taxon>
        <taxon>Fungi</taxon>
        <taxon>Dikarya</taxon>
        <taxon>Basidiomycota</taxon>
        <taxon>Agaricomycotina</taxon>
        <taxon>Agaricomycetes</taxon>
        <taxon>Agaricomycetidae</taxon>
        <taxon>Boletales</taxon>
        <taxon>Boletales incertae sedis</taxon>
        <taxon>Leucogyrophana</taxon>
    </lineage>
</organism>
<dbReference type="Proteomes" id="UP000053820">
    <property type="component" value="Unassembled WGS sequence"/>
</dbReference>
<dbReference type="HOGENOM" id="CLU_029713_0_0_1"/>
<name>A0A0C9WCV1_9AGAM</name>
<dbReference type="EMBL" id="KN839855">
    <property type="protein sequence ID" value="KIJ62471.1"/>
    <property type="molecule type" value="Genomic_DNA"/>
</dbReference>
<feature type="region of interest" description="Disordered" evidence="1">
    <location>
        <begin position="229"/>
        <end position="269"/>
    </location>
</feature>
<evidence type="ECO:0000313" key="2">
    <source>
        <dbReference type="EMBL" id="KIJ62471.1"/>
    </source>
</evidence>
<dbReference type="AlphaFoldDB" id="A0A0C9WCV1"/>
<protein>
    <submittedName>
        <fullName evidence="2">Uncharacterized protein</fullName>
    </submittedName>
</protein>
<dbReference type="OrthoDB" id="3263163at2759"/>
<keyword evidence="3" id="KW-1185">Reference proteome</keyword>
<evidence type="ECO:0000256" key="1">
    <source>
        <dbReference type="SAM" id="MobiDB-lite"/>
    </source>
</evidence>
<evidence type="ECO:0000313" key="3">
    <source>
        <dbReference type="Proteomes" id="UP000053820"/>
    </source>
</evidence>
<sequence>MPSDGVSSIFKAAPAVKAVITLVLIENSQEMVSAWEDLRTHYLPTLLGTMRVANPVVPIPVLWLTTIPVGDDSASLHSAPPRQYNQLPELKFSSAPDNRVSSRVINRAIELMLGATGPFQGGPVSFHLIIVAASTPLEGTWGALTTTRAQIGQSEWQVLGQKMAQTGIHCHMVLRSSQDMRAMNDLFMSNLELQGHQQVAPWFTTSPDYTFYLSSSHTVSQSLAIPPAEKGFSIAPRPPVQRHQTYPQDTRRPSPEAPAQHQVGSAPSLVTSLQKVHGLSRKKLYGAQPTRQPFVREEPVRTKYRHAPTPLSIPAGGQSFATPEDGHAVGKTKADRGGRVDRPSHFGGVSDQIPPGRRSPWNRSRMSSPDMGSVPSSPTTSLSSHHEISPTMPIYPELAGYSTAPTTTLTTYSPDMIPPTPVAEGSFSATMSPMNDPSVGYFPISAPLQPPLSAVLPVPSQGPAWAPVAQPANSSPVMKSRGMHSSVRHHSQDLQHGASLQSLNAMSSKYRLDSVIPSVPSNESRVGTRIGAPKVKDAGDVPFLFSPELEAATAAKLKAALQSSATQLPAFTSMNNYTTDGACASDLFSAIFVD</sequence>
<gene>
    <name evidence="2" type="ORF">HYDPIDRAFT_30432</name>
</gene>